<reference evidence="4" key="1">
    <citation type="submission" date="2022-07" db="EMBL/GenBank/DDBJ databases">
        <title>Phylogenomic reconstructions and comparative analyses of Kickxellomycotina fungi.</title>
        <authorList>
            <person name="Reynolds N.K."/>
            <person name="Stajich J.E."/>
            <person name="Barry K."/>
            <person name="Grigoriev I.V."/>
            <person name="Crous P."/>
            <person name="Smith M.E."/>
        </authorList>
    </citation>
    <scope>NUCLEOTIDE SEQUENCE</scope>
    <source>
        <strain evidence="4">NRRL 3115</strain>
    </source>
</reference>
<evidence type="ECO:0000259" key="3">
    <source>
        <dbReference type="Pfam" id="PF07885"/>
    </source>
</evidence>
<keyword evidence="2" id="KW-1133">Transmembrane helix</keyword>
<dbReference type="Pfam" id="PF07885">
    <property type="entry name" value="Ion_trans_2"/>
    <property type="match status" value="1"/>
</dbReference>
<feature type="transmembrane region" description="Helical" evidence="2">
    <location>
        <begin position="333"/>
        <end position="356"/>
    </location>
</feature>
<keyword evidence="2" id="KW-0472">Membrane</keyword>
<protein>
    <submittedName>
        <fullName evidence="4">Translation machinery-associated protein 7</fullName>
    </submittedName>
</protein>
<feature type="transmembrane region" description="Helical" evidence="2">
    <location>
        <begin position="117"/>
        <end position="135"/>
    </location>
</feature>
<feature type="region of interest" description="Disordered" evidence="1">
    <location>
        <begin position="623"/>
        <end position="642"/>
    </location>
</feature>
<organism evidence="4 5">
    <name type="scientific">Coemansia spiralis</name>
    <dbReference type="NCBI Taxonomy" id="417178"/>
    <lineage>
        <taxon>Eukaryota</taxon>
        <taxon>Fungi</taxon>
        <taxon>Fungi incertae sedis</taxon>
        <taxon>Zoopagomycota</taxon>
        <taxon>Kickxellomycotina</taxon>
        <taxon>Kickxellomycetes</taxon>
        <taxon>Kickxellales</taxon>
        <taxon>Kickxellaceae</taxon>
        <taxon>Coemansia</taxon>
    </lineage>
</organism>
<evidence type="ECO:0000256" key="2">
    <source>
        <dbReference type="SAM" id="Phobius"/>
    </source>
</evidence>
<evidence type="ECO:0000313" key="5">
    <source>
        <dbReference type="Proteomes" id="UP001151518"/>
    </source>
</evidence>
<dbReference type="Pfam" id="PF09072">
    <property type="entry name" value="TMA7"/>
    <property type="match status" value="1"/>
</dbReference>
<name>A0A9W8KZT9_9FUNG</name>
<feature type="transmembrane region" description="Helical" evidence="2">
    <location>
        <begin position="235"/>
        <end position="254"/>
    </location>
</feature>
<dbReference type="SUPFAM" id="SSF81324">
    <property type="entry name" value="Voltage-gated potassium channels"/>
    <property type="match status" value="1"/>
</dbReference>
<evidence type="ECO:0000313" key="4">
    <source>
        <dbReference type="EMBL" id="KAJ2679934.1"/>
    </source>
</evidence>
<keyword evidence="2" id="KW-0812">Transmembrane</keyword>
<gene>
    <name evidence="4" type="primary">tma7</name>
    <name evidence="4" type="ORF">GGI25_001123</name>
</gene>
<dbReference type="Gene3D" id="1.10.287.70">
    <property type="match status" value="2"/>
</dbReference>
<feature type="transmembrane region" description="Helical" evidence="2">
    <location>
        <begin position="307"/>
        <end position="327"/>
    </location>
</feature>
<dbReference type="PANTHER" id="PTHR28632">
    <property type="entry name" value="TRANSLATION MACHINERY-ASSOCIATED PROTEIN 7"/>
    <property type="match status" value="1"/>
</dbReference>
<feature type="domain" description="Potassium channel" evidence="3">
    <location>
        <begin position="430"/>
        <end position="500"/>
    </location>
</feature>
<dbReference type="InterPro" id="IPR015157">
    <property type="entry name" value="TMA7"/>
</dbReference>
<dbReference type="EMBL" id="JANBTW010000008">
    <property type="protein sequence ID" value="KAJ2679934.1"/>
    <property type="molecule type" value="Genomic_DNA"/>
</dbReference>
<feature type="transmembrane region" description="Helical" evidence="2">
    <location>
        <begin position="156"/>
        <end position="175"/>
    </location>
</feature>
<proteinExistence type="predicted"/>
<feature type="transmembrane region" description="Helical" evidence="2">
    <location>
        <begin position="274"/>
        <end position="295"/>
    </location>
</feature>
<dbReference type="InterPro" id="IPR013099">
    <property type="entry name" value="K_chnl_dom"/>
</dbReference>
<comment type="caution">
    <text evidence="4">The sequence shown here is derived from an EMBL/GenBank/DDBJ whole genome shotgun (WGS) entry which is preliminary data.</text>
</comment>
<sequence>MSGPLHIPSDDSLAGPLDEQNRVYSPGYGSPKNPAATTFSSLAPLANGITPTDNTVQSQGLNSGSVLQTAHSPHTNNHLETSNTSIQDANPCPSWLSFCPWWEFCSTADRSQPKARIFPSVAAIVMPITILFVLTSLEANWIQETAGDSGRRIRKATGYVVGCALATALAFLSAFTIEIRQIKYFRRFISLRSAMLVQVLFNLVLGALCIVVGALYQHNKIRGKHVWITPENPCIFVGGCLALLQAALLIADYLTTPNFNNRGHGYGGAPMQTAIGLANLVSIWSGFGGLIFSIVENRKYWHSYNSCYNAWVILITTGSTVLDIATINSKIFVFFWLPIGVLLMFVYFCCFGFGFVQRFDEKPLRRIREAEDNLRMAYRELRRGTQSSKELGASVESRIEALQKRLVHLHNKRLRYFVFLFISGVILKICSWLLGSIAFTLTESKWSYWDSMVFLFFNLMTVGIQDMVPKSAVGMPIYHAYTYIDILCTAALDALLFHIVWNLVPWSWYLQYSKSVAATATGKVFRRPRHDNAASESGNDSEHEASEIPQALASAHRSALPLRNLAVDQLEDAINVASHLRSLLIRNAISEAELHEFDRLLATVENRIDAIHLNDAKEELRKKMAGRDGGKKKPLKQPKKAAVELDENDAIKIKELKEKQRQLEELKKKALGKGPLTSAGIKKSGK</sequence>
<evidence type="ECO:0000256" key="1">
    <source>
        <dbReference type="SAM" id="MobiDB-lite"/>
    </source>
</evidence>
<feature type="region of interest" description="Disordered" evidence="1">
    <location>
        <begin position="1"/>
        <end position="30"/>
    </location>
</feature>
<accession>A0A9W8KZT9</accession>
<dbReference type="AlphaFoldDB" id="A0A9W8KZT9"/>
<feature type="transmembrane region" description="Helical" evidence="2">
    <location>
        <begin position="480"/>
        <end position="501"/>
    </location>
</feature>
<feature type="transmembrane region" description="Helical" evidence="2">
    <location>
        <begin position="414"/>
        <end position="434"/>
    </location>
</feature>
<dbReference type="Proteomes" id="UP001151518">
    <property type="component" value="Unassembled WGS sequence"/>
</dbReference>
<dbReference type="OrthoDB" id="297496at2759"/>
<feature type="transmembrane region" description="Helical" evidence="2">
    <location>
        <begin position="195"/>
        <end position="215"/>
    </location>
</feature>